<dbReference type="Proteomes" id="UP001165060">
    <property type="component" value="Unassembled WGS sequence"/>
</dbReference>
<comment type="caution">
    <text evidence="4">The sequence shown here is derived from an EMBL/GenBank/DDBJ whole genome shotgun (WGS) entry which is preliminary data.</text>
</comment>
<feature type="region of interest" description="Disordered" evidence="1">
    <location>
        <begin position="708"/>
        <end position="769"/>
    </location>
</feature>
<keyword evidence="5" id="KW-1185">Reference proteome</keyword>
<feature type="domain" description="Protein kinase" evidence="3">
    <location>
        <begin position="366"/>
        <end position="652"/>
    </location>
</feature>
<reference evidence="4 5" key="1">
    <citation type="journal article" date="2023" name="Commun. Biol.">
        <title>Genome analysis of Parmales, the sister group of diatoms, reveals the evolutionary specialization of diatoms from phago-mixotrophs to photoautotrophs.</title>
        <authorList>
            <person name="Ban H."/>
            <person name="Sato S."/>
            <person name="Yoshikawa S."/>
            <person name="Yamada K."/>
            <person name="Nakamura Y."/>
            <person name="Ichinomiya M."/>
            <person name="Sato N."/>
            <person name="Blanc-Mathieu R."/>
            <person name="Endo H."/>
            <person name="Kuwata A."/>
            <person name="Ogata H."/>
        </authorList>
    </citation>
    <scope>NUCLEOTIDE SEQUENCE [LARGE SCALE GENOMIC DNA]</scope>
</reference>
<dbReference type="Gene3D" id="1.10.510.10">
    <property type="entry name" value="Transferase(Phosphotransferase) domain 1"/>
    <property type="match status" value="1"/>
</dbReference>
<dbReference type="PANTHER" id="PTHR44329">
    <property type="entry name" value="SERINE/THREONINE-PROTEIN KINASE TNNI3K-RELATED"/>
    <property type="match status" value="1"/>
</dbReference>
<evidence type="ECO:0000256" key="2">
    <source>
        <dbReference type="SAM" id="Phobius"/>
    </source>
</evidence>
<keyword evidence="2" id="KW-1133">Transmembrane helix</keyword>
<name>A0ABQ6M6Q7_9STRA</name>
<organism evidence="4 5">
    <name type="scientific">Tetraparma gracilis</name>
    <dbReference type="NCBI Taxonomy" id="2962635"/>
    <lineage>
        <taxon>Eukaryota</taxon>
        <taxon>Sar</taxon>
        <taxon>Stramenopiles</taxon>
        <taxon>Ochrophyta</taxon>
        <taxon>Bolidophyceae</taxon>
        <taxon>Parmales</taxon>
        <taxon>Triparmaceae</taxon>
        <taxon>Tetraparma</taxon>
    </lineage>
</organism>
<feature type="transmembrane region" description="Helical" evidence="2">
    <location>
        <begin position="130"/>
        <end position="147"/>
    </location>
</feature>
<dbReference type="Gene3D" id="3.30.200.20">
    <property type="entry name" value="Phosphorylase Kinase, domain 1"/>
    <property type="match status" value="1"/>
</dbReference>
<evidence type="ECO:0000313" key="4">
    <source>
        <dbReference type="EMBL" id="GMI20630.1"/>
    </source>
</evidence>
<gene>
    <name evidence="4" type="ORF">TeGR_g4010</name>
</gene>
<evidence type="ECO:0000259" key="3">
    <source>
        <dbReference type="PROSITE" id="PS50011"/>
    </source>
</evidence>
<dbReference type="InterPro" id="IPR000719">
    <property type="entry name" value="Prot_kinase_dom"/>
</dbReference>
<sequence length="769" mass="85726">MFAQWLCDAANGELQTPFSGVDCKFDDDSIEESYTIYSWNMSQKALRIGTLLLNVLMLMYLFMLASLHDVGFYLGFQNVPAGVMLWVSTRYDANATIETVRKHRLICTICGMVISVALSTFNSSTSELDLSLLTCIMLIAMVVIVKLSYFQKVMLHLVCLWYIWFCLLGYGFLGHGRTDYEHIYSAGKCMNNMECKEEDFDPKKLSIVCDAKKDSSGLFLARTDEASYLQQLEGGKPFDQEFLDWFTNEAPDCSFVAKKELYIYKQMFFVTCFFAGMMVVIYSQNKADKESFWQIYTANKERFRVQDSLRKALQAQVFDDETFEMIEEMLAPQGGDFRFQAQGGAKAKANSTEDPLWDLHIDQKDLTVGKVLGRGAQGVVLKGTYKNAPVAVKTLVHVDKRELRAFRSEIVLTKTLVHPNIVKLVGITVKRELLGCIMEFVSGGTLEDCINRHAKGEVNLQWHVEKFGICEGITSGMAFLHTAEFYDDEMSKWQKCVVHRDLKPANILVTDRYVPKISDFGCSRFKRDDINMTQIGTPIYAAPEVILGQRYDEKADIYSFAIVLVGLAHDAGNLDTIVLDECARVCKAKNISDKDARNTANVMKQIAEGMRPPLPDKTPPCIAEIIGQCWQGQAVNRPSSTELLHLLTHVTRPQLIHQAANPPNKDASGEPAKYDVEEALKEGTKIRANIRRKSDAMEMPAGVAASSVLEASKKQAEADAARQVPAPAGPTPSTPTVPEEDKKPAAADTAAAEEEPLYKVVGGGGDDDE</sequence>
<dbReference type="PROSITE" id="PS00108">
    <property type="entry name" value="PROTEIN_KINASE_ST"/>
    <property type="match status" value="1"/>
</dbReference>
<evidence type="ECO:0000256" key="1">
    <source>
        <dbReference type="SAM" id="MobiDB-lite"/>
    </source>
</evidence>
<dbReference type="Pfam" id="PF07714">
    <property type="entry name" value="PK_Tyr_Ser-Thr"/>
    <property type="match status" value="1"/>
</dbReference>
<dbReference type="InterPro" id="IPR008271">
    <property type="entry name" value="Ser/Thr_kinase_AS"/>
</dbReference>
<dbReference type="SUPFAM" id="SSF56112">
    <property type="entry name" value="Protein kinase-like (PK-like)"/>
    <property type="match status" value="1"/>
</dbReference>
<dbReference type="InterPro" id="IPR051681">
    <property type="entry name" value="Ser/Thr_Kinases-Pseudokinases"/>
</dbReference>
<dbReference type="EMBL" id="BRYB01001212">
    <property type="protein sequence ID" value="GMI20630.1"/>
    <property type="molecule type" value="Genomic_DNA"/>
</dbReference>
<keyword evidence="2" id="KW-0472">Membrane</keyword>
<feature type="transmembrane region" description="Helical" evidence="2">
    <location>
        <begin position="154"/>
        <end position="173"/>
    </location>
</feature>
<accession>A0ABQ6M6Q7</accession>
<dbReference type="SMART" id="SM00220">
    <property type="entry name" value="S_TKc"/>
    <property type="match status" value="1"/>
</dbReference>
<feature type="transmembrane region" description="Helical" evidence="2">
    <location>
        <begin position="45"/>
        <end position="65"/>
    </location>
</feature>
<protein>
    <recommendedName>
        <fullName evidence="3">Protein kinase domain-containing protein</fullName>
    </recommendedName>
</protein>
<evidence type="ECO:0000313" key="5">
    <source>
        <dbReference type="Proteomes" id="UP001165060"/>
    </source>
</evidence>
<feature type="compositionally biased region" description="Basic and acidic residues" evidence="1">
    <location>
        <begin position="711"/>
        <end position="720"/>
    </location>
</feature>
<dbReference type="InterPro" id="IPR011009">
    <property type="entry name" value="Kinase-like_dom_sf"/>
</dbReference>
<proteinExistence type="predicted"/>
<keyword evidence="2" id="KW-0812">Transmembrane</keyword>
<dbReference type="PROSITE" id="PS50011">
    <property type="entry name" value="PROTEIN_KINASE_DOM"/>
    <property type="match status" value="1"/>
</dbReference>
<dbReference type="InterPro" id="IPR001245">
    <property type="entry name" value="Ser-Thr/Tyr_kinase_cat_dom"/>
</dbReference>